<feature type="region of interest" description="Disordered" evidence="2">
    <location>
        <begin position="343"/>
        <end position="370"/>
    </location>
</feature>
<evidence type="ECO:0000256" key="1">
    <source>
        <dbReference type="ARBA" id="ARBA00038215"/>
    </source>
</evidence>
<dbReference type="InterPro" id="IPR001466">
    <property type="entry name" value="Beta-lactam-related"/>
</dbReference>
<gene>
    <name evidence="4" type="ORF">BCR44DRAFT_359273</name>
</gene>
<dbReference type="OrthoDB" id="5946976at2759"/>
<dbReference type="SUPFAM" id="SSF56601">
    <property type="entry name" value="beta-lactamase/transpeptidase-like"/>
    <property type="match status" value="1"/>
</dbReference>
<dbReference type="InterPro" id="IPR012338">
    <property type="entry name" value="Beta-lactam/transpept-like"/>
</dbReference>
<evidence type="ECO:0000259" key="3">
    <source>
        <dbReference type="Pfam" id="PF00144"/>
    </source>
</evidence>
<protein>
    <submittedName>
        <fullName evidence="4">Beta-lactamase/transpeptidase-like protein</fullName>
    </submittedName>
</protein>
<dbReference type="PANTHER" id="PTHR46825">
    <property type="entry name" value="D-ALANYL-D-ALANINE-CARBOXYPEPTIDASE/ENDOPEPTIDASE AMPH"/>
    <property type="match status" value="1"/>
</dbReference>
<comment type="caution">
    <text evidence="4">The sequence shown here is derived from an EMBL/GenBank/DDBJ whole genome shotgun (WGS) entry which is preliminary data.</text>
</comment>
<evidence type="ECO:0000313" key="4">
    <source>
        <dbReference type="EMBL" id="ORZ40459.1"/>
    </source>
</evidence>
<dbReference type="Pfam" id="PF00144">
    <property type="entry name" value="Beta-lactamase"/>
    <property type="match status" value="1"/>
</dbReference>
<reference evidence="4 5" key="1">
    <citation type="submission" date="2016-07" db="EMBL/GenBank/DDBJ databases">
        <title>Pervasive Adenine N6-methylation of Active Genes in Fungi.</title>
        <authorList>
            <consortium name="DOE Joint Genome Institute"/>
            <person name="Mondo S.J."/>
            <person name="Dannebaum R.O."/>
            <person name="Kuo R.C."/>
            <person name="Labutti K."/>
            <person name="Haridas S."/>
            <person name="Kuo A."/>
            <person name="Salamov A."/>
            <person name="Ahrendt S.R."/>
            <person name="Lipzen A."/>
            <person name="Sullivan W."/>
            <person name="Andreopoulos W.B."/>
            <person name="Clum A."/>
            <person name="Lindquist E."/>
            <person name="Daum C."/>
            <person name="Ramamoorthy G.K."/>
            <person name="Gryganskyi A."/>
            <person name="Culley D."/>
            <person name="Magnuson J.K."/>
            <person name="James T.Y."/>
            <person name="O'Malley M.A."/>
            <person name="Stajich J.E."/>
            <person name="Spatafora J.W."/>
            <person name="Visel A."/>
            <person name="Grigoriev I.V."/>
        </authorList>
    </citation>
    <scope>NUCLEOTIDE SEQUENCE [LARGE SCALE GENOMIC DNA]</scope>
    <source>
        <strain evidence="4 5">PL171</strain>
    </source>
</reference>
<accession>A0A1Y2I139</accession>
<evidence type="ECO:0000256" key="2">
    <source>
        <dbReference type="SAM" id="MobiDB-lite"/>
    </source>
</evidence>
<evidence type="ECO:0000313" key="5">
    <source>
        <dbReference type="Proteomes" id="UP000193411"/>
    </source>
</evidence>
<keyword evidence="5" id="KW-1185">Reference proteome</keyword>
<name>A0A1Y2I139_9FUNG</name>
<sequence>MIRHFLQLHRRSLSFAASASLFPPSLRGTLKTSFLVLARCKMTTDAKIKSNATSPSAIHGPVRDLESSLPEILAALQVPGLTVSVFKDGEQLLHRGFGTRILGRDDTPVDTDTLFDLCSITKHITAAAASKLVHDGKLKWNEPVTKYMPTWQFSDPVLTKSVTMVDLLSHRTGLAGHNEMQMGNRNGNLSAGHRDPADFLPHLAMGDQFRSSGIYSNLSFALATRVIEEVSGQAYPDFVAEHLFDPLGIKDYEWCYHAFAKHPNAALPHVWPRPIRCKSMSKSTCMAQKSHSRIALPSSKWWNRPSPVWPCARRIPLNSRLTLDIPKTFVMLSVRGCFMSPPTPWSSGPSASSTKARRPTAKGRLCTDWT</sequence>
<dbReference type="AlphaFoldDB" id="A0A1Y2I139"/>
<feature type="domain" description="Beta-lactamase-related" evidence="3">
    <location>
        <begin position="72"/>
        <end position="274"/>
    </location>
</feature>
<dbReference type="Proteomes" id="UP000193411">
    <property type="component" value="Unassembled WGS sequence"/>
</dbReference>
<dbReference type="PANTHER" id="PTHR46825:SF15">
    <property type="entry name" value="BETA-LACTAMASE-RELATED DOMAIN-CONTAINING PROTEIN"/>
    <property type="match status" value="1"/>
</dbReference>
<organism evidence="4 5">
    <name type="scientific">Catenaria anguillulae PL171</name>
    <dbReference type="NCBI Taxonomy" id="765915"/>
    <lineage>
        <taxon>Eukaryota</taxon>
        <taxon>Fungi</taxon>
        <taxon>Fungi incertae sedis</taxon>
        <taxon>Blastocladiomycota</taxon>
        <taxon>Blastocladiomycetes</taxon>
        <taxon>Blastocladiales</taxon>
        <taxon>Catenariaceae</taxon>
        <taxon>Catenaria</taxon>
    </lineage>
</organism>
<comment type="similarity">
    <text evidence="1">Belongs to the peptidase S12 family.</text>
</comment>
<feature type="compositionally biased region" description="Polar residues" evidence="2">
    <location>
        <begin position="345"/>
        <end position="354"/>
    </location>
</feature>
<dbReference type="Gene3D" id="3.40.710.10">
    <property type="entry name" value="DD-peptidase/beta-lactamase superfamily"/>
    <property type="match status" value="1"/>
</dbReference>
<dbReference type="InterPro" id="IPR050491">
    <property type="entry name" value="AmpC-like"/>
</dbReference>
<dbReference type="EMBL" id="MCFL01000003">
    <property type="protein sequence ID" value="ORZ40459.1"/>
    <property type="molecule type" value="Genomic_DNA"/>
</dbReference>
<proteinExistence type="inferred from homology"/>